<dbReference type="InterPro" id="IPR001810">
    <property type="entry name" value="F-box_dom"/>
</dbReference>
<dbReference type="PANTHER" id="PTHR13318">
    <property type="entry name" value="PARTNER OF PAIRED, ISOFORM B-RELATED"/>
    <property type="match status" value="1"/>
</dbReference>
<dbReference type="Pfam" id="PF12937">
    <property type="entry name" value="F-box-like"/>
    <property type="match status" value="1"/>
</dbReference>
<accession>A0A9R0DZE2</accession>
<dbReference type="AlphaFoldDB" id="A0A9R0DZE2"/>
<keyword evidence="3" id="KW-1185">Reference proteome</keyword>
<dbReference type="RefSeq" id="XP_050556332.1">
    <property type="nucleotide sequence ID" value="XM_050700375.1"/>
</dbReference>
<dbReference type="SUPFAM" id="SSF52047">
    <property type="entry name" value="RNI-like"/>
    <property type="match status" value="1"/>
</dbReference>
<dbReference type="Gene3D" id="1.20.1280.50">
    <property type="match status" value="1"/>
</dbReference>
<proteinExistence type="predicted"/>
<dbReference type="PANTHER" id="PTHR13318:SF152">
    <property type="entry name" value="F-BOX_LRR-REPEAT PROTEIN 4"/>
    <property type="match status" value="1"/>
</dbReference>
<dbReference type="CTD" id="26235"/>
<dbReference type="SMART" id="SM00367">
    <property type="entry name" value="LRR_CC"/>
    <property type="match status" value="6"/>
</dbReference>
<feature type="domain" description="F-box" evidence="2">
    <location>
        <begin position="254"/>
        <end position="300"/>
    </location>
</feature>
<dbReference type="SUPFAM" id="SSF81383">
    <property type="entry name" value="F-box domain"/>
    <property type="match status" value="1"/>
</dbReference>
<dbReference type="SMART" id="SM00256">
    <property type="entry name" value="FBOX"/>
    <property type="match status" value="1"/>
</dbReference>
<sequence>MQNSDIISSLFWFKNESEEEDKDHLILEQFVHNVEDFSSQYGSEISVSYTAFNLRGPPSNFPDYGDYPQAFVMRTYGTWWEEAPSAQKDYMPQNASAITSQDFVVSFEKAVYPLEVSIFETYNPGALVRIWALGPTTWMLLWEGEPEYVGDTPRIFSPPIRQINVPTRILRLEFNHKLLPYYTELDAVLLRGRQPANLAKHLRNNFSYSSLFYKPVVEKGQLLNRIIASNLHENIAPQIVTPRNQKQIDTGPPLGDFQQLPDETTLCVMKYLDIQSLCRCAQVNRHFNRLASDCILYRSIDLRPYWHCVQSQVLATLSMRCKFLQKLDLSWCGSHRMIQPNYVVNFLKDSGAELTHLRMNCCKFVDNSVLRAIVDTSTSLQELCLRSVVGCTDWICLSALKKLKRLDLYRTDITTSAAVAIIRSNPGLRHLNVGSCKMISSMDEVAIALGGNCPNLVSVDFWKSYSLTPNGIRALGNCKKLQELDVGWCLQAGGSGEWLGWLSVGELRKLFLGALRGVCDRDLRSLIPRAPKLAQLDLLGVRAVTADICDSILAECKDLRLLDVSFCDQIQEAQVVEWREQYPHVSIKRSFQSANLNTAPNPLFLAPSLE</sequence>
<dbReference type="GeneID" id="118269332"/>
<evidence type="ECO:0000256" key="1">
    <source>
        <dbReference type="ARBA" id="ARBA00022786"/>
    </source>
</evidence>
<gene>
    <name evidence="4" type="primary">LOC118269332</name>
</gene>
<dbReference type="PROSITE" id="PS50181">
    <property type="entry name" value="FBOX"/>
    <property type="match status" value="1"/>
</dbReference>
<dbReference type="InterPro" id="IPR032675">
    <property type="entry name" value="LRR_dom_sf"/>
</dbReference>
<dbReference type="Gene3D" id="3.80.10.10">
    <property type="entry name" value="Ribonuclease Inhibitor"/>
    <property type="match status" value="1"/>
</dbReference>
<protein>
    <submittedName>
        <fullName evidence="4">F-box/LRR-repeat protein 4 isoform X4</fullName>
    </submittedName>
</protein>
<evidence type="ECO:0000313" key="3">
    <source>
        <dbReference type="Proteomes" id="UP000829999"/>
    </source>
</evidence>
<keyword evidence="1" id="KW-0833">Ubl conjugation pathway</keyword>
<evidence type="ECO:0000259" key="2">
    <source>
        <dbReference type="PROSITE" id="PS50181"/>
    </source>
</evidence>
<reference evidence="4" key="1">
    <citation type="submission" date="2025-08" db="UniProtKB">
        <authorList>
            <consortium name="RefSeq"/>
        </authorList>
    </citation>
    <scope>IDENTIFICATION</scope>
    <source>
        <tissue evidence="4">Whole larval tissue</tissue>
    </source>
</reference>
<dbReference type="InterPro" id="IPR036047">
    <property type="entry name" value="F-box-like_dom_sf"/>
</dbReference>
<organism evidence="3 4">
    <name type="scientific">Spodoptera frugiperda</name>
    <name type="common">Fall armyworm</name>
    <dbReference type="NCBI Taxonomy" id="7108"/>
    <lineage>
        <taxon>Eukaryota</taxon>
        <taxon>Metazoa</taxon>
        <taxon>Ecdysozoa</taxon>
        <taxon>Arthropoda</taxon>
        <taxon>Hexapoda</taxon>
        <taxon>Insecta</taxon>
        <taxon>Pterygota</taxon>
        <taxon>Neoptera</taxon>
        <taxon>Endopterygota</taxon>
        <taxon>Lepidoptera</taxon>
        <taxon>Glossata</taxon>
        <taxon>Ditrysia</taxon>
        <taxon>Noctuoidea</taxon>
        <taxon>Noctuidae</taxon>
        <taxon>Amphipyrinae</taxon>
        <taxon>Spodoptera</taxon>
    </lineage>
</organism>
<dbReference type="GO" id="GO:0019005">
    <property type="term" value="C:SCF ubiquitin ligase complex"/>
    <property type="evidence" value="ECO:0007669"/>
    <property type="project" value="TreeGrafter"/>
</dbReference>
<dbReference type="GO" id="GO:0031146">
    <property type="term" value="P:SCF-dependent proteasomal ubiquitin-dependent protein catabolic process"/>
    <property type="evidence" value="ECO:0007669"/>
    <property type="project" value="TreeGrafter"/>
</dbReference>
<dbReference type="Proteomes" id="UP000829999">
    <property type="component" value="Chromosome 2"/>
</dbReference>
<evidence type="ECO:0000313" key="4">
    <source>
        <dbReference type="RefSeq" id="XP_050556332.1"/>
    </source>
</evidence>
<dbReference type="InterPro" id="IPR006553">
    <property type="entry name" value="Leu-rich_rpt_Cys-con_subtyp"/>
</dbReference>
<name>A0A9R0DZE2_SPOFR</name>